<keyword evidence="3" id="KW-1185">Reference proteome</keyword>
<dbReference type="OrthoDB" id="32458at2"/>
<sequence length="152" mass="17253">MDETTGGKKYDGFSDEERDAMKERAKELKAEARRGEKETKVREKGEADLRAKIAEMPESDRAIAERLHAMITEVAPDLMPKTWYGQPAWARDGEVVCFFQSSAKFKTRYSTFGFSETANLDEGSMWETSFALTQLSDEDENRLAALVKKAVR</sequence>
<dbReference type="STRING" id="995034.SAMN05216219_0599"/>
<organism evidence="2 3">
    <name type="scientific">Mycetocola miduiensis</name>
    <dbReference type="NCBI Taxonomy" id="995034"/>
    <lineage>
        <taxon>Bacteria</taxon>
        <taxon>Bacillati</taxon>
        <taxon>Actinomycetota</taxon>
        <taxon>Actinomycetes</taxon>
        <taxon>Micrococcales</taxon>
        <taxon>Microbacteriaceae</taxon>
        <taxon>Mycetocola</taxon>
    </lineage>
</organism>
<protein>
    <submittedName>
        <fullName evidence="2">Uncharacterized conserved protein YdhG, YjbR/CyaY-like superfamily, DUF1801 family</fullName>
    </submittedName>
</protein>
<evidence type="ECO:0000256" key="1">
    <source>
        <dbReference type="SAM" id="MobiDB-lite"/>
    </source>
</evidence>
<name>A0A1I4YZ49_9MICO</name>
<gene>
    <name evidence="2" type="ORF">SAMN05216219_0599</name>
</gene>
<accession>A0A1I4YZ49</accession>
<feature type="compositionally biased region" description="Basic and acidic residues" evidence="1">
    <location>
        <begin position="1"/>
        <end position="12"/>
    </location>
</feature>
<evidence type="ECO:0000313" key="2">
    <source>
        <dbReference type="EMBL" id="SFN42930.1"/>
    </source>
</evidence>
<dbReference type="AlphaFoldDB" id="A0A1I4YZ49"/>
<dbReference type="Gene3D" id="3.90.1150.200">
    <property type="match status" value="1"/>
</dbReference>
<dbReference type="RefSeq" id="WP_090708637.1">
    <property type="nucleotide sequence ID" value="NZ_FOVM01000001.1"/>
</dbReference>
<proteinExistence type="predicted"/>
<feature type="compositionally biased region" description="Basic and acidic residues" evidence="1">
    <location>
        <begin position="19"/>
        <end position="44"/>
    </location>
</feature>
<dbReference type="EMBL" id="FOVM01000001">
    <property type="protein sequence ID" value="SFN42930.1"/>
    <property type="molecule type" value="Genomic_DNA"/>
</dbReference>
<reference evidence="3" key="1">
    <citation type="submission" date="2016-10" db="EMBL/GenBank/DDBJ databases">
        <authorList>
            <person name="Varghese N."/>
            <person name="Submissions S."/>
        </authorList>
    </citation>
    <scope>NUCLEOTIDE SEQUENCE [LARGE SCALE GENOMIC DNA]</scope>
    <source>
        <strain evidence="3">CGMCC 1.11101</strain>
    </source>
</reference>
<dbReference type="SUPFAM" id="SSF159888">
    <property type="entry name" value="YdhG-like"/>
    <property type="match status" value="1"/>
</dbReference>
<dbReference type="Proteomes" id="UP000198867">
    <property type="component" value="Unassembled WGS sequence"/>
</dbReference>
<evidence type="ECO:0000313" key="3">
    <source>
        <dbReference type="Proteomes" id="UP000198867"/>
    </source>
</evidence>
<feature type="region of interest" description="Disordered" evidence="1">
    <location>
        <begin position="1"/>
        <end position="44"/>
    </location>
</feature>